<dbReference type="eggNOG" id="ENOG502S7GD">
    <property type="taxonomic scope" value="Eukaryota"/>
</dbReference>
<gene>
    <name evidence="1" type="ORF">HMPREF1544_02688</name>
</gene>
<organism evidence="1 2">
    <name type="scientific">Mucor circinelloides f. circinelloides (strain 1006PhL)</name>
    <name type="common">Mucormycosis agent</name>
    <name type="synonym">Calyptromyces circinelloides</name>
    <dbReference type="NCBI Taxonomy" id="1220926"/>
    <lineage>
        <taxon>Eukaryota</taxon>
        <taxon>Fungi</taxon>
        <taxon>Fungi incertae sedis</taxon>
        <taxon>Mucoromycota</taxon>
        <taxon>Mucoromycotina</taxon>
        <taxon>Mucoromycetes</taxon>
        <taxon>Mucorales</taxon>
        <taxon>Mucorineae</taxon>
        <taxon>Mucoraceae</taxon>
        <taxon>Mucor</taxon>
    </lineage>
</organism>
<dbReference type="InParanoid" id="S2JKL0"/>
<dbReference type="SUPFAM" id="SSF56752">
    <property type="entry name" value="D-aminoacid aminotransferase-like PLP-dependent enzymes"/>
    <property type="match status" value="1"/>
</dbReference>
<dbReference type="Gene3D" id="3.20.10.10">
    <property type="entry name" value="D-amino Acid Aminotransferase, subunit A, domain 2"/>
    <property type="match status" value="1"/>
</dbReference>
<dbReference type="OMA" id="RGMIRAK"/>
<dbReference type="Proteomes" id="UP000014254">
    <property type="component" value="Unassembled WGS sequence"/>
</dbReference>
<sequence>MINSHFELLETILYIPDTGFYLLEQHLNRLEDAMKDFQKLDSTLFPNKISRQTVLHHLNDKVPQDGNYQRVRLLVDTDSKITVEHTQLPAPTSSFESLEEAAASSPNIGIVLDSEPFNLANNDPFILHKTTRRDVYNLSRERTHCDWHATAQEPFDVVLWNKDKEITETSITNIAVRFLVDGKHVWKTPRITCGALPGVFRTFLLQKGEMIEDIITVQDLIQANKVLIHE</sequence>
<name>S2JKL0_MUCC1</name>
<dbReference type="OrthoDB" id="64220at2759"/>
<dbReference type="InterPro" id="IPR036038">
    <property type="entry name" value="Aminotransferase-like"/>
</dbReference>
<dbReference type="Pfam" id="PF01063">
    <property type="entry name" value="Aminotran_4"/>
    <property type="match status" value="1"/>
</dbReference>
<dbReference type="AlphaFoldDB" id="S2JKL0"/>
<proteinExistence type="predicted"/>
<accession>S2JKL0</accession>
<dbReference type="EMBL" id="KE123920">
    <property type="protein sequence ID" value="EPB90479.1"/>
    <property type="molecule type" value="Genomic_DNA"/>
</dbReference>
<dbReference type="GO" id="GO:0003824">
    <property type="term" value="F:catalytic activity"/>
    <property type="evidence" value="ECO:0007669"/>
    <property type="project" value="InterPro"/>
</dbReference>
<dbReference type="VEuPathDB" id="FungiDB:HMPREF1544_02688"/>
<evidence type="ECO:0000313" key="2">
    <source>
        <dbReference type="Proteomes" id="UP000014254"/>
    </source>
</evidence>
<dbReference type="Gene3D" id="3.30.470.10">
    <property type="match status" value="1"/>
</dbReference>
<dbReference type="InterPro" id="IPR043132">
    <property type="entry name" value="BCAT-like_C"/>
</dbReference>
<reference evidence="2" key="1">
    <citation type="submission" date="2013-05" db="EMBL/GenBank/DDBJ databases">
        <title>The Genome sequence of Mucor circinelloides f. circinelloides 1006PhL.</title>
        <authorList>
            <consortium name="The Broad Institute Genomics Platform"/>
            <person name="Cuomo C."/>
            <person name="Earl A."/>
            <person name="Findley K."/>
            <person name="Lee S.C."/>
            <person name="Walker B."/>
            <person name="Young S."/>
            <person name="Zeng Q."/>
            <person name="Gargeya S."/>
            <person name="Fitzgerald M."/>
            <person name="Haas B."/>
            <person name="Abouelleil A."/>
            <person name="Allen A.W."/>
            <person name="Alvarado L."/>
            <person name="Arachchi H.M."/>
            <person name="Berlin A.M."/>
            <person name="Chapman S.B."/>
            <person name="Gainer-Dewar J."/>
            <person name="Goldberg J."/>
            <person name="Griggs A."/>
            <person name="Gujja S."/>
            <person name="Hansen M."/>
            <person name="Howarth C."/>
            <person name="Imamovic A."/>
            <person name="Ireland A."/>
            <person name="Larimer J."/>
            <person name="McCowan C."/>
            <person name="Murphy C."/>
            <person name="Pearson M."/>
            <person name="Poon T.W."/>
            <person name="Priest M."/>
            <person name="Roberts A."/>
            <person name="Saif S."/>
            <person name="Shea T."/>
            <person name="Sisk P."/>
            <person name="Sykes S."/>
            <person name="Wortman J."/>
            <person name="Nusbaum C."/>
            <person name="Birren B."/>
        </authorList>
    </citation>
    <scope>NUCLEOTIDE SEQUENCE [LARGE SCALE GENOMIC DNA]</scope>
    <source>
        <strain evidence="2">1006PhL</strain>
    </source>
</reference>
<evidence type="ECO:0008006" key="3">
    <source>
        <dbReference type="Google" id="ProtNLM"/>
    </source>
</evidence>
<dbReference type="InterPro" id="IPR001544">
    <property type="entry name" value="Aminotrans_IV"/>
</dbReference>
<evidence type="ECO:0000313" key="1">
    <source>
        <dbReference type="EMBL" id="EPB90479.1"/>
    </source>
</evidence>
<dbReference type="FunCoup" id="S2JKL0">
    <property type="interactions" value="127"/>
</dbReference>
<dbReference type="InterPro" id="IPR043131">
    <property type="entry name" value="BCAT-like_N"/>
</dbReference>
<dbReference type="STRING" id="1220926.S2JKL0"/>
<keyword evidence="2" id="KW-1185">Reference proteome</keyword>
<protein>
    <recommendedName>
        <fullName evidence="3">Aminotransferase class IV</fullName>
    </recommendedName>
</protein>